<dbReference type="GO" id="GO:0071044">
    <property type="term" value="P:histone mRNA catabolic process"/>
    <property type="evidence" value="ECO:0007669"/>
    <property type="project" value="TreeGrafter"/>
</dbReference>
<protein>
    <recommendedName>
        <fullName evidence="9">Exosome complex component 10 homolog</fullName>
    </recommendedName>
</protein>
<evidence type="ECO:0000256" key="1">
    <source>
        <dbReference type="ARBA" id="ARBA00004123"/>
    </source>
</evidence>
<dbReference type="GO" id="GO:0071037">
    <property type="term" value="P:nuclear polyadenylation-dependent snRNA catabolic process"/>
    <property type="evidence" value="ECO:0007669"/>
    <property type="project" value="TreeGrafter"/>
</dbReference>
<evidence type="ECO:0000256" key="8">
    <source>
        <dbReference type="ARBA" id="ARBA00043957"/>
    </source>
</evidence>
<dbReference type="SUPFAM" id="SSF53098">
    <property type="entry name" value="Ribonuclease H-like"/>
    <property type="match status" value="1"/>
</dbReference>
<evidence type="ECO:0000256" key="2">
    <source>
        <dbReference type="ARBA" id="ARBA00022552"/>
    </source>
</evidence>
<dbReference type="GO" id="GO:0003727">
    <property type="term" value="F:single-stranded RNA binding"/>
    <property type="evidence" value="ECO:0007669"/>
    <property type="project" value="TreeGrafter"/>
</dbReference>
<dbReference type="CTD" id="41798"/>
<dbReference type="OMA" id="NIMRPQM"/>
<dbReference type="GO" id="GO:0005730">
    <property type="term" value="C:nucleolus"/>
    <property type="evidence" value="ECO:0007669"/>
    <property type="project" value="TreeGrafter"/>
</dbReference>
<dbReference type="Gene3D" id="1.10.150.80">
    <property type="entry name" value="HRDC domain"/>
    <property type="match status" value="1"/>
</dbReference>
<dbReference type="GO" id="GO:0071039">
    <property type="term" value="P:nuclear polyadenylation-dependent CUT catabolic process"/>
    <property type="evidence" value="ECO:0007669"/>
    <property type="project" value="TreeGrafter"/>
</dbReference>
<dbReference type="GO" id="GO:0000467">
    <property type="term" value="P:exonucleolytic trimming to generate mature 3'-end of 5.8S rRNA from tricistronic rRNA transcript (SSU-rRNA, 5.8S rRNA, LSU-rRNA)"/>
    <property type="evidence" value="ECO:0007669"/>
    <property type="project" value="InterPro"/>
</dbReference>
<feature type="domain" description="HRDC" evidence="11">
    <location>
        <begin position="456"/>
        <end position="536"/>
    </location>
</feature>
<dbReference type="EnsemblMetazoa" id="XM_014401368.2">
    <property type="protein sequence ID" value="XP_014256854.1"/>
    <property type="gene ID" value="LOC106670780"/>
</dbReference>
<accession>A0A8I6S4W1</accession>
<name>A0A8I6S4W1_CIMLE</name>
<keyword evidence="4" id="KW-0378">Hydrolase</keyword>
<dbReference type="FunFam" id="3.30.420.10:FF:000059">
    <property type="entry name" value="Exosome complex exonuclease Rrp6"/>
    <property type="match status" value="1"/>
</dbReference>
<dbReference type="Proteomes" id="UP000494040">
    <property type="component" value="Unassembled WGS sequence"/>
</dbReference>
<evidence type="ECO:0000256" key="10">
    <source>
        <dbReference type="SAM" id="MobiDB-lite"/>
    </source>
</evidence>
<dbReference type="PANTHER" id="PTHR12124">
    <property type="entry name" value="POLYMYOSITIS/SCLERODERMA AUTOANTIGEN-RELATED"/>
    <property type="match status" value="1"/>
</dbReference>
<evidence type="ECO:0000256" key="9">
    <source>
        <dbReference type="ARBA" id="ARBA00070365"/>
    </source>
</evidence>
<dbReference type="RefSeq" id="XP_014256854.1">
    <property type="nucleotide sequence ID" value="XM_014401368.2"/>
</dbReference>
<dbReference type="Pfam" id="PF08066">
    <property type="entry name" value="PMC2NT"/>
    <property type="match status" value="1"/>
</dbReference>
<reference evidence="12" key="1">
    <citation type="submission" date="2022-01" db="UniProtKB">
        <authorList>
            <consortium name="EnsemblMetazoa"/>
        </authorList>
    </citation>
    <scope>IDENTIFICATION</scope>
</reference>
<evidence type="ECO:0000259" key="11">
    <source>
        <dbReference type="PROSITE" id="PS50967"/>
    </source>
</evidence>
<dbReference type="GO" id="GO:0000175">
    <property type="term" value="F:3'-5'-RNA exonuclease activity"/>
    <property type="evidence" value="ECO:0007669"/>
    <property type="project" value="InterPro"/>
</dbReference>
<dbReference type="GO" id="GO:0000166">
    <property type="term" value="F:nucleotide binding"/>
    <property type="evidence" value="ECO:0007669"/>
    <property type="project" value="InterPro"/>
</dbReference>
<dbReference type="AlphaFoldDB" id="A0A8I6S4W1"/>
<dbReference type="SUPFAM" id="SSF47819">
    <property type="entry name" value="HRDC-like"/>
    <property type="match status" value="1"/>
</dbReference>
<keyword evidence="6" id="KW-0269">Exonuclease</keyword>
<dbReference type="InterPro" id="IPR012337">
    <property type="entry name" value="RNaseH-like_sf"/>
</dbReference>
<dbReference type="GO" id="GO:0071038">
    <property type="term" value="P:TRAMP-dependent tRNA surveillance pathway"/>
    <property type="evidence" value="ECO:0007669"/>
    <property type="project" value="TreeGrafter"/>
</dbReference>
<comment type="similarity">
    <text evidence="8">Belongs to the exosome component 10/RRP6 family.</text>
</comment>
<evidence type="ECO:0000256" key="3">
    <source>
        <dbReference type="ARBA" id="ARBA00022722"/>
    </source>
</evidence>
<dbReference type="PROSITE" id="PS50967">
    <property type="entry name" value="HRDC"/>
    <property type="match status" value="1"/>
</dbReference>
<dbReference type="InterPro" id="IPR012588">
    <property type="entry name" value="Exosome-assoc_fac_Rrp6_N"/>
</dbReference>
<dbReference type="InterPro" id="IPR044876">
    <property type="entry name" value="HRDC_dom_sf"/>
</dbReference>
<feature type="compositionally biased region" description="Basic residues" evidence="10">
    <location>
        <begin position="777"/>
        <end position="798"/>
    </location>
</feature>
<organism evidence="12 13">
    <name type="scientific">Cimex lectularius</name>
    <name type="common">Bed bug</name>
    <name type="synonym">Acanthia lectularia</name>
    <dbReference type="NCBI Taxonomy" id="79782"/>
    <lineage>
        <taxon>Eukaryota</taxon>
        <taxon>Metazoa</taxon>
        <taxon>Ecdysozoa</taxon>
        <taxon>Arthropoda</taxon>
        <taxon>Hexapoda</taxon>
        <taxon>Insecta</taxon>
        <taxon>Pterygota</taxon>
        <taxon>Neoptera</taxon>
        <taxon>Paraneoptera</taxon>
        <taxon>Hemiptera</taxon>
        <taxon>Heteroptera</taxon>
        <taxon>Panheteroptera</taxon>
        <taxon>Cimicomorpha</taxon>
        <taxon>Cimicidae</taxon>
        <taxon>Cimex</taxon>
    </lineage>
</organism>
<comment type="subcellular location">
    <subcellularLocation>
        <location evidence="1">Nucleus</location>
    </subcellularLocation>
</comment>
<dbReference type="GeneID" id="106670780"/>
<dbReference type="InterPro" id="IPR036397">
    <property type="entry name" value="RNaseH_sf"/>
</dbReference>
<evidence type="ECO:0000313" key="12">
    <source>
        <dbReference type="EnsemblMetazoa" id="XP_014256854.1"/>
    </source>
</evidence>
<dbReference type="InterPro" id="IPR002562">
    <property type="entry name" value="3'-5'_exonuclease_dom"/>
</dbReference>
<dbReference type="GO" id="GO:0071040">
    <property type="term" value="P:nuclear polyadenylation-dependent antisense transcript catabolic process"/>
    <property type="evidence" value="ECO:0007669"/>
    <property type="project" value="TreeGrafter"/>
</dbReference>
<dbReference type="GO" id="GO:0071051">
    <property type="term" value="P:poly(A)-dependent snoRNA 3'-end processing"/>
    <property type="evidence" value="ECO:0007669"/>
    <property type="project" value="TreeGrafter"/>
</dbReference>
<evidence type="ECO:0000256" key="6">
    <source>
        <dbReference type="ARBA" id="ARBA00022839"/>
    </source>
</evidence>
<dbReference type="GO" id="GO:0071035">
    <property type="term" value="P:nuclear polyadenylation-dependent rRNA catabolic process"/>
    <property type="evidence" value="ECO:0007669"/>
    <property type="project" value="TreeGrafter"/>
</dbReference>
<dbReference type="FunFam" id="1.10.150.80:FF:000001">
    <property type="entry name" value="Putative exosome component 10"/>
    <property type="match status" value="1"/>
</dbReference>
<keyword evidence="3" id="KW-0540">Nuclease</keyword>
<dbReference type="SMART" id="SM00341">
    <property type="entry name" value="HRDC"/>
    <property type="match status" value="1"/>
</dbReference>
<dbReference type="Pfam" id="PF01612">
    <property type="entry name" value="DNA_pol_A_exo1"/>
    <property type="match status" value="1"/>
</dbReference>
<dbReference type="InterPro" id="IPR002121">
    <property type="entry name" value="HRDC_dom"/>
</dbReference>
<dbReference type="InterPro" id="IPR049559">
    <property type="entry name" value="Rrp6p-like_exo"/>
</dbReference>
<dbReference type="Pfam" id="PF00570">
    <property type="entry name" value="HRDC"/>
    <property type="match status" value="1"/>
</dbReference>
<proteinExistence type="inferred from homology"/>
<feature type="region of interest" description="Disordered" evidence="10">
    <location>
        <begin position="111"/>
        <end position="131"/>
    </location>
</feature>
<feature type="region of interest" description="Disordered" evidence="10">
    <location>
        <begin position="768"/>
        <end position="798"/>
    </location>
</feature>
<keyword evidence="13" id="KW-1185">Reference proteome</keyword>
<evidence type="ECO:0000256" key="4">
    <source>
        <dbReference type="ARBA" id="ARBA00022801"/>
    </source>
</evidence>
<dbReference type="GO" id="GO:0000176">
    <property type="term" value="C:nuclear exosome (RNase complex)"/>
    <property type="evidence" value="ECO:0007669"/>
    <property type="project" value="InterPro"/>
</dbReference>
<keyword evidence="2" id="KW-0698">rRNA processing</keyword>
<dbReference type="OrthoDB" id="2250022at2759"/>
<sequence length="798" mass="93317">MDDALVQEGDILPGCANFEEFVQAAYPIVMNGVRLSNNLPSTQQYSYFKTYKEFEDIMKAHGKRLQDTIQMLLVHMDTKRTIHHQPADEKFELIVDTNDKLLDRAHKSMSEMDGTRFNPDEDFGESSHRQISGSWNRKNLDSVKLADKADDVVKLTVQQRTIRPQALFKDKIDNSNRPWEPRIKEKPNALKPLSVLLTVNERGQETYTHPYEFELDMWKPSEERLTLVHVVEEPKDLEETQLIYVQTEKELELMVADLLQQNEFSVDLEHHSYRSFMGFTCLMQISTKDTDFIIDALKLRHKMHILNTVFTKPNILKIFHGASNDIDWLQRDFSLYVVNMFDTYQAAKVLDFPKLSLAYLLKHYCKIEASKKFQLYDWRIRPLPNKAKNYAREDTHYLIYIYQMMNNELFAKGNGPRLIDVVYKKSIETCKQVYMKPLLDENSHMNLYRRMGRPFDTRQLFALKEIYKWRDNVAREEDESPGYVLSNHMMMQMAQTLPREVQGILACCNPIPPLVRQHAVDIHKIILKAKEVPLVKTFPEETVNKSSSFSASRDLELEVRLNYYTHDNSGVEYRDDLPTKLNGKIREPDDPPHVRPVLSVLAEKNDDIEEVVDEMMKISFVSPYERYIKVLPYSIQMERQEIEKQMKQEAEMAERRSKIQNMDVTAIKRTQDDARLLNRFASELPEKKARLTDDDRPVGVTVTEEEKHNVEDVALQSFGVVGGEIAVAKEKKRAKRRNNALKDFEPYDYSVVNFNKFHSSPGGQAMRVTLPSNSKNQNKRKLQFQGKHQMKKRKGQRW</sequence>
<dbReference type="SMART" id="SM00474">
    <property type="entry name" value="35EXOc"/>
    <property type="match status" value="1"/>
</dbReference>
<dbReference type="CDD" id="cd06147">
    <property type="entry name" value="Rrp6p_like_exo"/>
    <property type="match status" value="1"/>
</dbReference>
<dbReference type="PANTHER" id="PTHR12124:SF47">
    <property type="entry name" value="EXOSOME COMPONENT 10"/>
    <property type="match status" value="1"/>
</dbReference>
<evidence type="ECO:0000256" key="5">
    <source>
        <dbReference type="ARBA" id="ARBA00022835"/>
    </source>
</evidence>
<dbReference type="GO" id="GO:0071036">
    <property type="term" value="P:nuclear polyadenylation-dependent snoRNA catabolic process"/>
    <property type="evidence" value="ECO:0007669"/>
    <property type="project" value="TreeGrafter"/>
</dbReference>
<dbReference type="Gene3D" id="3.30.420.10">
    <property type="entry name" value="Ribonuclease H-like superfamily/Ribonuclease H"/>
    <property type="match status" value="1"/>
</dbReference>
<dbReference type="InterPro" id="IPR010997">
    <property type="entry name" value="HRDC-like_sf"/>
</dbReference>
<evidence type="ECO:0000313" key="13">
    <source>
        <dbReference type="Proteomes" id="UP000494040"/>
    </source>
</evidence>
<dbReference type="InterPro" id="IPR045092">
    <property type="entry name" value="Rrp6-like"/>
</dbReference>
<evidence type="ECO:0000256" key="7">
    <source>
        <dbReference type="ARBA" id="ARBA00023242"/>
    </source>
</evidence>
<keyword evidence="7" id="KW-0539">Nucleus</keyword>
<keyword evidence="5" id="KW-0271">Exosome</keyword>